<evidence type="ECO:0000256" key="2">
    <source>
        <dbReference type="ARBA" id="ARBA00022692"/>
    </source>
</evidence>
<evidence type="ECO:0000313" key="10">
    <source>
        <dbReference type="EMBL" id="CAD9867654.1"/>
    </source>
</evidence>
<evidence type="ECO:0000256" key="3">
    <source>
        <dbReference type="ARBA" id="ARBA00022989"/>
    </source>
</evidence>
<dbReference type="GO" id="GO:0004930">
    <property type="term" value="F:G protein-coupled receptor activity"/>
    <property type="evidence" value="ECO:0007669"/>
    <property type="project" value="UniProtKB-KW"/>
</dbReference>
<name>A0A7S2V1W1_9STRA</name>
<evidence type="ECO:0000256" key="4">
    <source>
        <dbReference type="ARBA" id="ARBA00023040"/>
    </source>
</evidence>
<dbReference type="Pfam" id="PF05462">
    <property type="entry name" value="Dicty_CAR"/>
    <property type="match status" value="1"/>
</dbReference>
<protein>
    <recommendedName>
        <fullName evidence="11">G-protein coupled receptors family 2 profile 2 domain-containing protein</fullName>
    </recommendedName>
</protein>
<evidence type="ECO:0000256" key="1">
    <source>
        <dbReference type="ARBA" id="ARBA00004141"/>
    </source>
</evidence>
<evidence type="ECO:0008006" key="11">
    <source>
        <dbReference type="Google" id="ProtNLM"/>
    </source>
</evidence>
<sequence length="224" mass="25545">MAMKDFSDQRMTPYHIYVWGSALLLALIPVNYYGQTTGWCWITITSVVDFDPGTALRFFCFYVPLWLAVIFNAFAYYSVTRSVRGMLAAQTEETSDRLLRLVRRLRWYPFIMIIAYFWATINRIYNSINPGQPVFWLIFLQAAFRSAQGLMNSMAYGYNPTVREAWRKECCAAGSTCAAVLQMTKLQHPSEAPMNTEEPSTTDDAAPEGVEIHVELQESTANPV</sequence>
<dbReference type="PRINTS" id="PR02001">
    <property type="entry name" value="GCR1CAMPR"/>
</dbReference>
<evidence type="ECO:0000256" key="9">
    <source>
        <dbReference type="SAM" id="Phobius"/>
    </source>
</evidence>
<evidence type="ECO:0000256" key="8">
    <source>
        <dbReference type="SAM" id="MobiDB-lite"/>
    </source>
</evidence>
<comment type="subcellular location">
    <subcellularLocation>
        <location evidence="1">Membrane</location>
        <topology evidence="1">Multi-pass membrane protein</topology>
    </subcellularLocation>
</comment>
<accession>A0A7S2V1W1</accession>
<dbReference type="InterPro" id="IPR022343">
    <property type="entry name" value="GCR1-cAMP_receptor"/>
</dbReference>
<dbReference type="PANTHER" id="PTHR23112">
    <property type="entry name" value="G PROTEIN-COUPLED RECEPTOR 157-RELATED"/>
    <property type="match status" value="1"/>
</dbReference>
<dbReference type="EMBL" id="HBHR01016324">
    <property type="protein sequence ID" value="CAD9867654.1"/>
    <property type="molecule type" value="Transcribed_RNA"/>
</dbReference>
<dbReference type="GO" id="GO:0005886">
    <property type="term" value="C:plasma membrane"/>
    <property type="evidence" value="ECO:0007669"/>
    <property type="project" value="TreeGrafter"/>
</dbReference>
<proteinExistence type="predicted"/>
<dbReference type="InterPro" id="IPR022340">
    <property type="entry name" value="GPCR_GCR1_put"/>
</dbReference>
<keyword evidence="2 9" id="KW-0812">Transmembrane</keyword>
<organism evidence="10">
    <name type="scientific">Fibrocapsa japonica</name>
    <dbReference type="NCBI Taxonomy" id="94617"/>
    <lineage>
        <taxon>Eukaryota</taxon>
        <taxon>Sar</taxon>
        <taxon>Stramenopiles</taxon>
        <taxon>Ochrophyta</taxon>
        <taxon>Raphidophyceae</taxon>
        <taxon>Chattonellales</taxon>
        <taxon>Chattonellaceae</taxon>
        <taxon>Fibrocapsa</taxon>
    </lineage>
</organism>
<dbReference type="PANTHER" id="PTHR23112:SF0">
    <property type="entry name" value="TRANSMEMBRANE PROTEIN 116"/>
    <property type="match status" value="1"/>
</dbReference>
<feature type="transmembrane region" description="Helical" evidence="9">
    <location>
        <begin position="54"/>
        <end position="77"/>
    </location>
</feature>
<keyword evidence="7" id="KW-0807">Transducer</keyword>
<dbReference type="PRINTS" id="PR02000">
    <property type="entry name" value="GCR1PLANT"/>
</dbReference>
<gene>
    <name evidence="10" type="ORF">FJAP1339_LOCUS8162</name>
</gene>
<dbReference type="Gene3D" id="1.20.1070.10">
    <property type="entry name" value="Rhodopsin 7-helix transmembrane proteins"/>
    <property type="match status" value="1"/>
</dbReference>
<evidence type="ECO:0000256" key="5">
    <source>
        <dbReference type="ARBA" id="ARBA00023136"/>
    </source>
</evidence>
<feature type="transmembrane region" description="Helical" evidence="9">
    <location>
        <begin position="12"/>
        <end position="34"/>
    </location>
</feature>
<reference evidence="10" key="1">
    <citation type="submission" date="2021-01" db="EMBL/GenBank/DDBJ databases">
        <authorList>
            <person name="Corre E."/>
            <person name="Pelletier E."/>
            <person name="Niang G."/>
            <person name="Scheremetjew M."/>
            <person name="Finn R."/>
            <person name="Kale V."/>
            <person name="Holt S."/>
            <person name="Cochrane G."/>
            <person name="Meng A."/>
            <person name="Brown T."/>
            <person name="Cohen L."/>
        </authorList>
    </citation>
    <scope>NUCLEOTIDE SEQUENCE</scope>
    <source>
        <strain evidence="10">CCMP1661</strain>
    </source>
</reference>
<evidence type="ECO:0000256" key="7">
    <source>
        <dbReference type="ARBA" id="ARBA00023224"/>
    </source>
</evidence>
<keyword evidence="4" id="KW-0297">G-protein coupled receptor</keyword>
<dbReference type="SUPFAM" id="SSF81321">
    <property type="entry name" value="Family A G protein-coupled receptor-like"/>
    <property type="match status" value="1"/>
</dbReference>
<keyword evidence="5 9" id="KW-0472">Membrane</keyword>
<dbReference type="AlphaFoldDB" id="A0A7S2V1W1"/>
<keyword evidence="6" id="KW-0675">Receptor</keyword>
<feature type="transmembrane region" description="Helical" evidence="9">
    <location>
        <begin position="107"/>
        <end position="128"/>
    </location>
</feature>
<keyword evidence="3 9" id="KW-1133">Transmembrane helix</keyword>
<dbReference type="GO" id="GO:0007189">
    <property type="term" value="P:adenylate cyclase-activating G protein-coupled receptor signaling pathway"/>
    <property type="evidence" value="ECO:0007669"/>
    <property type="project" value="TreeGrafter"/>
</dbReference>
<evidence type="ECO:0000256" key="6">
    <source>
        <dbReference type="ARBA" id="ARBA00023170"/>
    </source>
</evidence>
<feature type="region of interest" description="Disordered" evidence="8">
    <location>
        <begin position="188"/>
        <end position="224"/>
    </location>
</feature>